<dbReference type="PANTHER" id="PTHR48125">
    <property type="entry name" value="LP07818P1"/>
    <property type="match status" value="1"/>
</dbReference>
<dbReference type="InterPro" id="IPR020012">
    <property type="entry name" value="LysM_FimV"/>
</dbReference>
<evidence type="ECO:0000256" key="2">
    <source>
        <dbReference type="SAM" id="MobiDB-lite"/>
    </source>
</evidence>
<feature type="signal peptide" evidence="3">
    <location>
        <begin position="1"/>
        <end position="24"/>
    </location>
</feature>
<dbReference type="Proteomes" id="UP000185766">
    <property type="component" value="Unassembled WGS sequence"/>
</dbReference>
<dbReference type="Gene3D" id="1.20.58.2200">
    <property type="match status" value="1"/>
</dbReference>
<feature type="coiled-coil region" evidence="1">
    <location>
        <begin position="335"/>
        <end position="390"/>
    </location>
</feature>
<gene>
    <name evidence="5" type="ORF">SAMN05216214_11545</name>
</gene>
<evidence type="ECO:0000313" key="5">
    <source>
        <dbReference type="EMBL" id="SEL61220.1"/>
    </source>
</evidence>
<keyword evidence="1" id="KW-0175">Coiled coil</keyword>
<dbReference type="InterPro" id="IPR036779">
    <property type="entry name" value="LysM_dom_sf"/>
</dbReference>
<accession>A0A1H7RLM0</accession>
<feature type="region of interest" description="Disordered" evidence="2">
    <location>
        <begin position="290"/>
        <end position="332"/>
    </location>
</feature>
<dbReference type="PANTHER" id="PTHR48125:SF10">
    <property type="entry name" value="OS12G0136300 PROTEIN"/>
    <property type="match status" value="1"/>
</dbReference>
<keyword evidence="3" id="KW-0732">Signal</keyword>
<sequence>MVRLRKLALAVAAATALSSGTAHALGLGEITLKSGLNQPLNAEIELVEVKDLNQSEVIPSLGSPEDFSKAGVDRAYFLTGLKFTPVVNANGKSVIRVTSSQPVREPYLNFLMEVLWPNGRLLREYTVLLDPPLYAPTPTITATAPVAAAPAVVRPAPQPIARAPQAPVSAAPVARPAPVQAAAPAAATAPVASAGKLDGQYTSSKNDTLWEIALRARPAGASVHQTMLAIYDLNTSAFIDGNINRLKSGQVLRLPSAEQAKSRTSDEAIAVVAEHNKAWKEGRSVAASSARQLDATRRDTAGAAPATSDKKDRLSLVSGQEGKAQGSDKAAAAGNAALQNKLAVTQETLDSSRRENTELKDRLKDLDSQLEKLQRLIKLKDAQLAKMQAELAEQGKAAPVEATPEVTKPAEPAPAASAPTEPAAADPAAKPAETVDYNYTEEPAPDKPVEQAATPPAPAAPVEPAPAPVVEAPKPAPQPAKPVQQPAAPQPVAPQETSFIDDLLADPMMLGVVGGSGVLVLLLGLMAISRRNAMKEANLQEQELAAGDDSLDLGGDLDLGQDDDFASDEAMPQAADGKGDVLHEVDMLMAYGRFSQAAEQLNNAIDQEPERADLRLKLMEVYGEMGDADGFARQENELADIGGSQAQVDQLKAKYAALAGGLAASAAALADDNFSLDDMSLDDIAEPAAEVAESADDSFDLSLDDLETQLESDLADAGDSLDELSLDEDFSLDALDNPAPAAEAEAADDDFDLSLDDLSADLGSSETAEADDLDAAFDLSLDDEVADAPAAAPAAEAALEDDFSFSLDDEPATTEASDELSLDGDFDLSLDETPATAEAADGELADFALSLEDEAPVQTETAAAELSLDDLELPAETSAELEDELSADLGADFDLSLDDEAPALNLDEAGDDFAAQLDEVSKDLDDLSGDLDSLADDFTADVAEEPVAALDAAPEAPEETTLVDEVASAAATADDDDFDFLAGTDETATKLDLARAYIDMGDSEGARDILSEVMNEGNDGQQQEAKELMEKLG</sequence>
<dbReference type="InterPro" id="IPR018392">
    <property type="entry name" value="LysM"/>
</dbReference>
<dbReference type="InterPro" id="IPR057840">
    <property type="entry name" value="FimV_N"/>
</dbReference>
<dbReference type="EMBL" id="FOAS01000015">
    <property type="protein sequence ID" value="SEL61220.1"/>
    <property type="molecule type" value="Genomic_DNA"/>
</dbReference>
<reference evidence="5 6" key="1">
    <citation type="submission" date="2016-10" db="EMBL/GenBank/DDBJ databases">
        <authorList>
            <person name="de Groot N.N."/>
        </authorList>
    </citation>
    <scope>NUCLEOTIDE SEQUENCE [LARGE SCALE GENOMIC DNA]</scope>
    <source>
        <strain evidence="5 6">JCM 19513</strain>
    </source>
</reference>
<dbReference type="InterPro" id="IPR020011">
    <property type="entry name" value="FimV_C"/>
</dbReference>
<dbReference type="InterPro" id="IPR038440">
    <property type="entry name" value="FimV_C_sf"/>
</dbReference>
<name>A0A1H7RLM0_9GAMM</name>
<evidence type="ECO:0000259" key="4">
    <source>
        <dbReference type="PROSITE" id="PS51782"/>
    </source>
</evidence>
<dbReference type="NCBIfam" id="TIGR03504">
    <property type="entry name" value="FimV_Cterm"/>
    <property type="match status" value="1"/>
</dbReference>
<dbReference type="Gene3D" id="1.25.40.10">
    <property type="entry name" value="Tetratricopeptide repeat domain"/>
    <property type="match status" value="1"/>
</dbReference>
<protein>
    <submittedName>
        <fullName evidence="5">Pilus assembly protein FimV</fullName>
    </submittedName>
</protein>
<dbReference type="Pfam" id="PF25800">
    <property type="entry name" value="FimV_N"/>
    <property type="match status" value="1"/>
</dbReference>
<organism evidence="5 6">
    <name type="scientific">Atopomonas hussainii</name>
    <dbReference type="NCBI Taxonomy" id="1429083"/>
    <lineage>
        <taxon>Bacteria</taxon>
        <taxon>Pseudomonadati</taxon>
        <taxon>Pseudomonadota</taxon>
        <taxon>Gammaproteobacteria</taxon>
        <taxon>Pseudomonadales</taxon>
        <taxon>Pseudomonadaceae</taxon>
        <taxon>Atopomonas</taxon>
    </lineage>
</organism>
<feature type="compositionally biased region" description="Low complexity" evidence="2">
    <location>
        <begin position="409"/>
        <end position="432"/>
    </location>
</feature>
<dbReference type="RefSeq" id="WP_074869913.1">
    <property type="nucleotide sequence ID" value="NZ_FOAS01000015.1"/>
</dbReference>
<feature type="compositionally biased region" description="Pro residues" evidence="2">
    <location>
        <begin position="455"/>
        <end position="467"/>
    </location>
</feature>
<dbReference type="Gene3D" id="3.10.350.10">
    <property type="entry name" value="LysM domain"/>
    <property type="match status" value="1"/>
</dbReference>
<dbReference type="NCBIfam" id="TIGR03505">
    <property type="entry name" value="FimV_core"/>
    <property type="match status" value="1"/>
</dbReference>
<dbReference type="InterPro" id="IPR011990">
    <property type="entry name" value="TPR-like_helical_dom_sf"/>
</dbReference>
<evidence type="ECO:0000313" key="6">
    <source>
        <dbReference type="Proteomes" id="UP000185766"/>
    </source>
</evidence>
<dbReference type="STRING" id="1429083.GCA_001885685_01174"/>
<evidence type="ECO:0000256" key="3">
    <source>
        <dbReference type="SAM" id="SignalP"/>
    </source>
</evidence>
<evidence type="ECO:0000256" key="1">
    <source>
        <dbReference type="SAM" id="Coils"/>
    </source>
</evidence>
<dbReference type="AlphaFoldDB" id="A0A1H7RLM0"/>
<feature type="domain" description="LysM" evidence="4">
    <location>
        <begin position="199"/>
        <end position="254"/>
    </location>
</feature>
<feature type="region of interest" description="Disordered" evidence="2">
    <location>
        <begin position="394"/>
        <end position="494"/>
    </location>
</feature>
<dbReference type="PROSITE" id="PS51782">
    <property type="entry name" value="LYSM"/>
    <property type="match status" value="1"/>
</dbReference>
<feature type="chain" id="PRO_5010282004" evidence="3">
    <location>
        <begin position="25"/>
        <end position="1033"/>
    </location>
</feature>
<proteinExistence type="predicted"/>
<keyword evidence="6" id="KW-1185">Reference proteome</keyword>